<dbReference type="Proteomes" id="UP001162992">
    <property type="component" value="Chromosome 15"/>
</dbReference>
<evidence type="ECO:0000313" key="2">
    <source>
        <dbReference type="Proteomes" id="UP001162992"/>
    </source>
</evidence>
<gene>
    <name evidence="1" type="ORF">O6H91_15G090000</name>
</gene>
<sequence>MAMVKVVEVGGRGRAMVAAVPIAAGQVLLAESPLLLYIDASAAASPSPAFCDHCSRTLPSLSPSIIPCPSCSQAAFCSSACASAASHPPHVCQALRKLQSSAIDLHSQTQLRFLIAAYNLVLAAPSLFQQLLQMEGSSVIDSHAVFLHPFIQELVKSWPLQNVSVQLTGALLQKDNRNAFAIMAPSSEPGVRRVRAYALYSQASFFNHDCLPNACRFDYVDDPDKPNSSIFIRALHDISPGNEVCLSYFPINWNLAERRNRLLQDYGFECTCERCVVEDQWDDEGEGHCNTEEEDFHLGHSEHKGDEEMDDDDSENAADDFPHAMFFVKHLCPCEDCGGTMAPILPEQLVEELGSGCSRSMECNMCGYLRTNEEFLQDLEEQKGMET</sequence>
<keyword evidence="2" id="KW-1185">Reference proteome</keyword>
<name>A0ACC2BKL1_DIPCM</name>
<accession>A0ACC2BKL1</accession>
<reference evidence="2" key="1">
    <citation type="journal article" date="2024" name="Proc. Natl. Acad. Sci. U.S.A.">
        <title>Extraordinary preservation of gene collinearity over three hundred million years revealed in homosporous lycophytes.</title>
        <authorList>
            <person name="Li C."/>
            <person name="Wickell D."/>
            <person name="Kuo L.Y."/>
            <person name="Chen X."/>
            <person name="Nie B."/>
            <person name="Liao X."/>
            <person name="Peng D."/>
            <person name="Ji J."/>
            <person name="Jenkins J."/>
            <person name="Williams M."/>
            <person name="Shu S."/>
            <person name="Plott C."/>
            <person name="Barry K."/>
            <person name="Rajasekar S."/>
            <person name="Grimwood J."/>
            <person name="Han X."/>
            <person name="Sun S."/>
            <person name="Hou Z."/>
            <person name="He W."/>
            <person name="Dai G."/>
            <person name="Sun C."/>
            <person name="Schmutz J."/>
            <person name="Leebens-Mack J.H."/>
            <person name="Li F.W."/>
            <person name="Wang L."/>
        </authorList>
    </citation>
    <scope>NUCLEOTIDE SEQUENCE [LARGE SCALE GENOMIC DNA]</scope>
    <source>
        <strain evidence="2">cv. PW_Plant_1</strain>
    </source>
</reference>
<evidence type="ECO:0000313" key="1">
    <source>
        <dbReference type="EMBL" id="KAJ7530338.1"/>
    </source>
</evidence>
<dbReference type="EMBL" id="CM055106">
    <property type="protein sequence ID" value="KAJ7530338.1"/>
    <property type="molecule type" value="Genomic_DNA"/>
</dbReference>
<proteinExistence type="predicted"/>
<organism evidence="1 2">
    <name type="scientific">Diphasiastrum complanatum</name>
    <name type="common">Issler's clubmoss</name>
    <name type="synonym">Lycopodium complanatum</name>
    <dbReference type="NCBI Taxonomy" id="34168"/>
    <lineage>
        <taxon>Eukaryota</taxon>
        <taxon>Viridiplantae</taxon>
        <taxon>Streptophyta</taxon>
        <taxon>Embryophyta</taxon>
        <taxon>Tracheophyta</taxon>
        <taxon>Lycopodiopsida</taxon>
        <taxon>Lycopodiales</taxon>
        <taxon>Lycopodiaceae</taxon>
        <taxon>Lycopodioideae</taxon>
        <taxon>Diphasiastrum</taxon>
    </lineage>
</organism>
<comment type="caution">
    <text evidence="1">The sequence shown here is derived from an EMBL/GenBank/DDBJ whole genome shotgun (WGS) entry which is preliminary data.</text>
</comment>
<protein>
    <submittedName>
        <fullName evidence="1">Uncharacterized protein</fullName>
    </submittedName>
</protein>